<dbReference type="SUPFAM" id="SSF50685">
    <property type="entry name" value="Barwin-like endoglucanases"/>
    <property type="match status" value="1"/>
</dbReference>
<dbReference type="GO" id="GO:0071555">
    <property type="term" value="P:cell wall organization"/>
    <property type="evidence" value="ECO:0007669"/>
    <property type="project" value="UniProtKB-KW"/>
</dbReference>
<dbReference type="InterPro" id="IPR012997">
    <property type="entry name" value="RplA"/>
</dbReference>
<comment type="similarity">
    <text evidence="4 5">Belongs to the RlpA family.</text>
</comment>
<dbReference type="GO" id="GO:0000270">
    <property type="term" value="P:peptidoglycan metabolic process"/>
    <property type="evidence" value="ECO:0007669"/>
    <property type="project" value="UniProtKB-UniRule"/>
</dbReference>
<dbReference type="PANTHER" id="PTHR34183:SF1">
    <property type="entry name" value="ENDOLYTIC PEPTIDOGLYCAN TRANSGLYCOSYLASE RLPA"/>
    <property type="match status" value="1"/>
</dbReference>
<dbReference type="InterPro" id="IPR034718">
    <property type="entry name" value="RlpA"/>
</dbReference>
<evidence type="ECO:0000256" key="3">
    <source>
        <dbReference type="ARBA" id="ARBA00023316"/>
    </source>
</evidence>
<dbReference type="PROSITE" id="PS51724">
    <property type="entry name" value="SPOR"/>
    <property type="match status" value="1"/>
</dbReference>
<keyword evidence="2 4" id="KW-0456">Lyase</keyword>
<dbReference type="EMBL" id="QDDL01000001">
    <property type="protein sequence ID" value="PVZ72093.1"/>
    <property type="molecule type" value="Genomic_DNA"/>
</dbReference>
<dbReference type="Proteomes" id="UP000244906">
    <property type="component" value="Unassembled WGS sequence"/>
</dbReference>
<dbReference type="GO" id="GO:0008932">
    <property type="term" value="F:lytic endotransglycosylase activity"/>
    <property type="evidence" value="ECO:0007669"/>
    <property type="project" value="UniProtKB-UniRule"/>
</dbReference>
<name>A0A2V1H0T9_9GAMM</name>
<dbReference type="GO" id="GO:0005886">
    <property type="term" value="C:plasma membrane"/>
    <property type="evidence" value="ECO:0007669"/>
    <property type="project" value="UniProtKB-SubCell"/>
</dbReference>
<dbReference type="NCBIfam" id="TIGR00413">
    <property type="entry name" value="rlpA"/>
    <property type="match status" value="1"/>
</dbReference>
<comment type="function">
    <text evidence="4">Lytic transglycosylase with a strong preference for naked glycan strands that lack stem peptides.</text>
</comment>
<feature type="domain" description="SPOR" evidence="6">
    <location>
        <begin position="307"/>
        <end position="384"/>
    </location>
</feature>
<gene>
    <name evidence="4" type="primary">rlpA</name>
    <name evidence="7" type="ORF">DC094_03480</name>
</gene>
<evidence type="ECO:0000256" key="4">
    <source>
        <dbReference type="HAMAP-Rule" id="MF_02071"/>
    </source>
</evidence>
<dbReference type="PANTHER" id="PTHR34183">
    <property type="entry name" value="ENDOLYTIC PEPTIDOGLYCAN TRANSGLYCOSYLASE RLPA"/>
    <property type="match status" value="1"/>
</dbReference>
<dbReference type="Pfam" id="PF05036">
    <property type="entry name" value="SPOR"/>
    <property type="match status" value="1"/>
</dbReference>
<evidence type="ECO:0000259" key="6">
    <source>
        <dbReference type="PROSITE" id="PS51724"/>
    </source>
</evidence>
<dbReference type="FunFam" id="2.40.40.10:FF:000003">
    <property type="entry name" value="Endolytic peptidoglycan transglycosylase RlpA"/>
    <property type="match status" value="1"/>
</dbReference>
<accession>A0A2V1H0T9</accession>
<dbReference type="HAMAP" id="MF_02071">
    <property type="entry name" value="RlpA"/>
    <property type="match status" value="1"/>
</dbReference>
<evidence type="ECO:0000256" key="1">
    <source>
        <dbReference type="ARBA" id="ARBA00022729"/>
    </source>
</evidence>
<organism evidence="7 8">
    <name type="scientific">Pelagibaculum spongiae</name>
    <dbReference type="NCBI Taxonomy" id="2080658"/>
    <lineage>
        <taxon>Bacteria</taxon>
        <taxon>Pseudomonadati</taxon>
        <taxon>Pseudomonadota</taxon>
        <taxon>Gammaproteobacteria</taxon>
        <taxon>Oceanospirillales</taxon>
        <taxon>Pelagibaculum</taxon>
    </lineage>
</organism>
<dbReference type="InterPro" id="IPR036908">
    <property type="entry name" value="RlpA-like_sf"/>
</dbReference>
<dbReference type="EC" id="4.2.2.-" evidence="4"/>
<keyword evidence="4" id="KW-0449">Lipoprotein</keyword>
<dbReference type="Pfam" id="PF03330">
    <property type="entry name" value="DPBB_1"/>
    <property type="match status" value="1"/>
</dbReference>
<keyword evidence="4" id="KW-0472">Membrane</keyword>
<dbReference type="SUPFAM" id="SSF110997">
    <property type="entry name" value="Sporulation related repeat"/>
    <property type="match status" value="1"/>
</dbReference>
<comment type="subcellular location">
    <subcellularLocation>
        <location evidence="4">Cell membrane</location>
        <topology evidence="4">Lipid-anchor</topology>
    </subcellularLocation>
</comment>
<reference evidence="7 8" key="1">
    <citation type="submission" date="2018-04" db="EMBL/GenBank/DDBJ databases">
        <title>Thalassorhabdus spongiae gen. nov., sp. nov., isolated from a marine sponge in South-West Iceland.</title>
        <authorList>
            <person name="Knobloch S."/>
            <person name="Daussin A."/>
            <person name="Johannsson R."/>
            <person name="Marteinsson V.T."/>
        </authorList>
    </citation>
    <scope>NUCLEOTIDE SEQUENCE [LARGE SCALE GENOMIC DNA]</scope>
    <source>
        <strain evidence="7 8">Hp12</strain>
    </source>
</reference>
<keyword evidence="4" id="KW-0564">Palmitate</keyword>
<dbReference type="GO" id="GO:0009279">
    <property type="term" value="C:cell outer membrane"/>
    <property type="evidence" value="ECO:0007669"/>
    <property type="project" value="TreeGrafter"/>
</dbReference>
<keyword evidence="8" id="KW-1185">Reference proteome</keyword>
<keyword evidence="3 4" id="KW-0961">Cell wall biogenesis/degradation</keyword>
<evidence type="ECO:0000313" key="8">
    <source>
        <dbReference type="Proteomes" id="UP000244906"/>
    </source>
</evidence>
<evidence type="ECO:0000256" key="2">
    <source>
        <dbReference type="ARBA" id="ARBA00023239"/>
    </source>
</evidence>
<dbReference type="GO" id="GO:0042834">
    <property type="term" value="F:peptidoglycan binding"/>
    <property type="evidence" value="ECO:0007669"/>
    <property type="project" value="InterPro"/>
</dbReference>
<proteinExistence type="inferred from homology"/>
<protein>
    <recommendedName>
        <fullName evidence="4">Endolytic peptidoglycan transglycosylase RlpA</fullName>
        <ecNumber evidence="4">4.2.2.-</ecNumber>
    </recommendedName>
</protein>
<keyword evidence="1" id="KW-0732">Signal</keyword>
<dbReference type="InterPro" id="IPR007730">
    <property type="entry name" value="SPOR-like_dom"/>
</dbReference>
<dbReference type="PROSITE" id="PS51257">
    <property type="entry name" value="PROKAR_LIPOPROTEIN"/>
    <property type="match status" value="1"/>
</dbReference>
<sequence>MLSSRLVLLAPAVLLLVSCGGVLPKKIGSNTDGPPSQSQLIKEDVSLIKAEPQVIDEPKSRYGNPSSYQVFGKTYRVMESVQAGYTEQGLASWYGKKFHGRLTSNREVYDMFALSAAHKSLPLPSYVRVTRLDNQQSLVLRVNDRGPFHEGRVIDLSWAAAKRLGITESGTAKVKVEVLTAETDARQTMQTARRAPVKTLQPIKNNKDASGNRLITGTSEKIISNAITATSALAAGQTVAAAAPVVRPPEFQSAAMAVENSPSSHAINQPANITDKLEPAINARLPKKDLPLMSANTPTVISNSLDGKSEEKYWLQLGAFSEKARAMALIKTLAKQNTEWPLFVEQSKKDQLWRVKLGPVKQSAQAEAYKQQLQAQGVSVHSVR</sequence>
<dbReference type="CDD" id="cd22268">
    <property type="entry name" value="DPBB_RlpA-like"/>
    <property type="match status" value="1"/>
</dbReference>
<dbReference type="InterPro" id="IPR036680">
    <property type="entry name" value="SPOR-like_sf"/>
</dbReference>
<comment type="caution">
    <text evidence="7">The sequence shown here is derived from an EMBL/GenBank/DDBJ whole genome shotgun (WGS) entry which is preliminary data.</text>
</comment>
<evidence type="ECO:0000313" key="7">
    <source>
        <dbReference type="EMBL" id="PVZ72093.1"/>
    </source>
</evidence>
<dbReference type="Gene3D" id="3.30.70.1070">
    <property type="entry name" value="Sporulation related repeat"/>
    <property type="match status" value="1"/>
</dbReference>
<dbReference type="InterPro" id="IPR009009">
    <property type="entry name" value="RlpA-like_DPBB"/>
</dbReference>
<keyword evidence="4" id="KW-1003">Cell membrane</keyword>
<dbReference type="Gene3D" id="2.40.40.10">
    <property type="entry name" value="RlpA-like domain"/>
    <property type="match status" value="1"/>
</dbReference>
<evidence type="ECO:0000256" key="5">
    <source>
        <dbReference type="RuleBase" id="RU003495"/>
    </source>
</evidence>
<dbReference type="AlphaFoldDB" id="A0A2V1H0T9"/>